<dbReference type="PROSITE" id="PS50097">
    <property type="entry name" value="BTB"/>
    <property type="match status" value="1"/>
</dbReference>
<dbReference type="SUPFAM" id="SSF54695">
    <property type="entry name" value="POZ domain"/>
    <property type="match status" value="1"/>
</dbReference>
<dbReference type="OrthoDB" id="10027872at2759"/>
<dbReference type="Proteomes" id="UP000265515">
    <property type="component" value="Unassembled WGS sequence"/>
</dbReference>
<feature type="compositionally biased region" description="Acidic residues" evidence="2">
    <location>
        <begin position="16"/>
        <end position="25"/>
    </location>
</feature>
<sequence>MIDYKVVPHPSLGHTEEEEEEEDNEQREALLSGIKRVIDHPKLLDVTFVCEDLREVRANRTLLAGGSAYFLDLLYGDKEESCMGTILLPTVRADGLQVLVRYLHGCPFRWSDDSSWDIMVDAYLLADRYRVKGLCKRILRLVPTLGYPAELGDLLNAAVPRHATTILKAAVEVLNDVVAFDSQSFVGWAKDSIKYCLENVAFHPSVTETILAEAVISAASGSVLSDAQEVKCRRSSAAGDAMEKSFEHPLDAVGVGTTSPYGDNGGVDLDREEVGSLSIEDVGEVLKSHINLAFVSPILLRERVEDLGILSADILAAVYSVQSVCFARGMASTAFFAMPWRSLTVVGSSIAPLETEESRICSFYREFSVPSILSQSFFGAGFKRSPEQPQQVWCCRKDMAMLVYLWVLLRPGKHIWMARMLNKCDHFGVGISTVGLLPGKCCMMTCVGTSLCSSPTDFCSPFISKSGFKKFDKPGSTVIVIFDQCNGTLTFANDLETYRNYEGEYPVAYTGIPQSTAMYPALSMLAPAGGEIEWIESSARPEFARQR</sequence>
<protein>
    <recommendedName>
        <fullName evidence="3">BTB domain-containing protein</fullName>
    </recommendedName>
</protein>
<evidence type="ECO:0000313" key="5">
    <source>
        <dbReference type="Proteomes" id="UP000265515"/>
    </source>
</evidence>
<evidence type="ECO:0000256" key="2">
    <source>
        <dbReference type="SAM" id="MobiDB-lite"/>
    </source>
</evidence>
<proteinExistence type="predicted"/>
<keyword evidence="5" id="KW-1185">Reference proteome</keyword>
<dbReference type="GO" id="GO:0009653">
    <property type="term" value="P:anatomical structure morphogenesis"/>
    <property type="evidence" value="ECO:0007669"/>
    <property type="project" value="TreeGrafter"/>
</dbReference>
<evidence type="ECO:0000256" key="1">
    <source>
        <dbReference type="ARBA" id="ARBA00004906"/>
    </source>
</evidence>
<feature type="region of interest" description="Disordered" evidence="2">
    <location>
        <begin position="1"/>
        <end position="26"/>
    </location>
</feature>
<name>A0A388MBB8_CHABU</name>
<dbReference type="InterPro" id="IPR011333">
    <property type="entry name" value="SKP1/BTB/POZ_sf"/>
</dbReference>
<dbReference type="InterPro" id="IPR000210">
    <property type="entry name" value="BTB/POZ_dom"/>
</dbReference>
<dbReference type="PANTHER" id="PTHR23312:SF8">
    <property type="entry name" value="ARMADILLO REPEAT-CONTAINING PROTEIN 5"/>
    <property type="match status" value="1"/>
</dbReference>
<dbReference type="Gene3D" id="3.30.710.10">
    <property type="entry name" value="Potassium Channel Kv1.1, Chain A"/>
    <property type="match status" value="1"/>
</dbReference>
<dbReference type="PANTHER" id="PTHR23312">
    <property type="entry name" value="ARMC5 ARMADILLO REPEAT-CONTAINING -RELATED"/>
    <property type="match status" value="1"/>
</dbReference>
<dbReference type="Pfam" id="PF00651">
    <property type="entry name" value="BTB"/>
    <property type="match status" value="1"/>
</dbReference>
<dbReference type="SMART" id="SM00225">
    <property type="entry name" value="BTB"/>
    <property type="match status" value="1"/>
</dbReference>
<evidence type="ECO:0000259" key="3">
    <source>
        <dbReference type="PROSITE" id="PS50097"/>
    </source>
</evidence>
<gene>
    <name evidence="4" type="ORF">CBR_g53747</name>
</gene>
<dbReference type="Gramene" id="GBG91856">
    <property type="protein sequence ID" value="GBG91856"/>
    <property type="gene ID" value="CBR_g53747"/>
</dbReference>
<evidence type="ECO:0000313" key="4">
    <source>
        <dbReference type="EMBL" id="GBG91856.1"/>
    </source>
</evidence>
<dbReference type="CDD" id="cd18186">
    <property type="entry name" value="BTB_POZ_ZBTB_KLHL-like"/>
    <property type="match status" value="1"/>
</dbReference>
<dbReference type="AlphaFoldDB" id="A0A388MBB8"/>
<dbReference type="STRING" id="69332.A0A388MBB8"/>
<accession>A0A388MBB8</accession>
<feature type="domain" description="BTB" evidence="3">
    <location>
        <begin position="44"/>
        <end position="104"/>
    </location>
</feature>
<comment type="caution">
    <text evidence="4">The sequence shown here is derived from an EMBL/GenBank/DDBJ whole genome shotgun (WGS) entry which is preliminary data.</text>
</comment>
<organism evidence="4 5">
    <name type="scientific">Chara braunii</name>
    <name type="common">Braun's stonewort</name>
    <dbReference type="NCBI Taxonomy" id="69332"/>
    <lineage>
        <taxon>Eukaryota</taxon>
        <taxon>Viridiplantae</taxon>
        <taxon>Streptophyta</taxon>
        <taxon>Charophyceae</taxon>
        <taxon>Charales</taxon>
        <taxon>Characeae</taxon>
        <taxon>Chara</taxon>
    </lineage>
</organism>
<comment type="pathway">
    <text evidence="1">Protein modification; protein ubiquitination.</text>
</comment>
<dbReference type="GO" id="GO:0005829">
    <property type="term" value="C:cytosol"/>
    <property type="evidence" value="ECO:0007669"/>
    <property type="project" value="TreeGrafter"/>
</dbReference>
<dbReference type="EMBL" id="BFEA01000960">
    <property type="protein sequence ID" value="GBG91856.1"/>
    <property type="molecule type" value="Genomic_DNA"/>
</dbReference>
<reference evidence="4 5" key="1">
    <citation type="journal article" date="2018" name="Cell">
        <title>The Chara Genome: Secondary Complexity and Implications for Plant Terrestrialization.</title>
        <authorList>
            <person name="Nishiyama T."/>
            <person name="Sakayama H."/>
            <person name="Vries J.D."/>
            <person name="Buschmann H."/>
            <person name="Saint-Marcoux D."/>
            <person name="Ullrich K.K."/>
            <person name="Haas F.B."/>
            <person name="Vanderstraeten L."/>
            <person name="Becker D."/>
            <person name="Lang D."/>
            <person name="Vosolsobe S."/>
            <person name="Rombauts S."/>
            <person name="Wilhelmsson P.K.I."/>
            <person name="Janitza P."/>
            <person name="Kern R."/>
            <person name="Heyl A."/>
            <person name="Rumpler F."/>
            <person name="Villalobos L.I.A.C."/>
            <person name="Clay J.M."/>
            <person name="Skokan R."/>
            <person name="Toyoda A."/>
            <person name="Suzuki Y."/>
            <person name="Kagoshima H."/>
            <person name="Schijlen E."/>
            <person name="Tajeshwar N."/>
            <person name="Catarino B."/>
            <person name="Hetherington A.J."/>
            <person name="Saltykova A."/>
            <person name="Bonnot C."/>
            <person name="Breuninger H."/>
            <person name="Symeonidi A."/>
            <person name="Radhakrishnan G.V."/>
            <person name="Van Nieuwerburgh F."/>
            <person name="Deforce D."/>
            <person name="Chang C."/>
            <person name="Karol K.G."/>
            <person name="Hedrich R."/>
            <person name="Ulvskov P."/>
            <person name="Glockner G."/>
            <person name="Delwiche C.F."/>
            <person name="Petrasek J."/>
            <person name="Van de Peer Y."/>
            <person name="Friml J."/>
            <person name="Beilby M."/>
            <person name="Dolan L."/>
            <person name="Kohara Y."/>
            <person name="Sugano S."/>
            <person name="Fujiyama A."/>
            <person name="Delaux P.-M."/>
            <person name="Quint M."/>
            <person name="TheiBen G."/>
            <person name="Hagemann M."/>
            <person name="Harholt J."/>
            <person name="Dunand C."/>
            <person name="Zachgo S."/>
            <person name="Langdale J."/>
            <person name="Maumus F."/>
            <person name="Straeten D.V.D."/>
            <person name="Gould S.B."/>
            <person name="Rensing S.A."/>
        </authorList>
    </citation>
    <scope>NUCLEOTIDE SEQUENCE [LARGE SCALE GENOMIC DNA]</scope>
    <source>
        <strain evidence="4 5">S276</strain>
    </source>
</reference>